<dbReference type="Gene3D" id="3.20.20.480">
    <property type="entry name" value="Trimethylamine methyltransferase-like"/>
    <property type="match status" value="1"/>
</dbReference>
<evidence type="ECO:0000256" key="3">
    <source>
        <dbReference type="ARBA" id="ARBA00022679"/>
    </source>
</evidence>
<keyword evidence="5" id="KW-1185">Reference proteome</keyword>
<keyword evidence="2 4" id="KW-0489">Methyltransferase</keyword>
<evidence type="ECO:0000313" key="4">
    <source>
        <dbReference type="EMBL" id="TGE39781.1"/>
    </source>
</evidence>
<sequence>MGVGTSHGNGLFFRTLTEKQAMDIHHASCQILEETGMVIHHEEAVELLRQAGALVENGNHVYFPTYLVQQALQSAPSRVTLYNRSGGAALHLEGSNVYFGTGSDTLNYLDPNTLQRRKWLQEDVANGIKICDKSPNIDFVMSMGLLSDVDPRMINREQYAIMVQNTEKPQVVIAEDGDTLRDIIEMAAVAVGGKERLRQKPLFMLYTEPTSPLQHPKESVDKLLIAAENGVPTNFACGGVAGASVPVTVGAALVQANAEALSGLVIHQLKAKGAPFVYGYGNSPLDMRTMQAIYATPEAILYQGGMVDLAHYYQLPSWGYAGCCNSKVCDEQAIMESTQFTLMGALQGCNIMHDVFYMEFGLTGSLELLVISNEVIERTRRLLRGIDTDKESLGVEAIMRVGPGGNFLGDEHTAAHFRQNWRPELSDFSNYENWSENGSKTMADRARERIKTILETHHPKPVTEEVRAGIEAVLIKAREKCAVPRSRYKGKRGK</sequence>
<protein>
    <submittedName>
        <fullName evidence="4">Trimethylamine methyltransferase</fullName>
    </submittedName>
</protein>
<dbReference type="AlphaFoldDB" id="A0A4Z0R997"/>
<dbReference type="Pfam" id="PF06253">
    <property type="entry name" value="MTTB"/>
    <property type="match status" value="1"/>
</dbReference>
<dbReference type="GO" id="GO:0008168">
    <property type="term" value="F:methyltransferase activity"/>
    <property type="evidence" value="ECO:0007669"/>
    <property type="project" value="UniProtKB-KW"/>
</dbReference>
<evidence type="ECO:0000256" key="2">
    <source>
        <dbReference type="ARBA" id="ARBA00022603"/>
    </source>
</evidence>
<evidence type="ECO:0000256" key="1">
    <source>
        <dbReference type="ARBA" id="ARBA00007137"/>
    </source>
</evidence>
<dbReference type="OrthoDB" id="5418352at2"/>
<accession>A0A4Z0R997</accession>
<dbReference type="Proteomes" id="UP000298460">
    <property type="component" value="Unassembled WGS sequence"/>
</dbReference>
<reference evidence="4 5" key="1">
    <citation type="submission" date="2019-03" db="EMBL/GenBank/DDBJ databases">
        <title>Draft Genome Sequence of Desulfosporosinus fructosivorans Strain 63.6F, Isolated from Marine Sediment in the Baltic Sea.</title>
        <authorList>
            <person name="Hausmann B."/>
            <person name="Vandieken V."/>
            <person name="Pjevac P."/>
            <person name="Schreck K."/>
            <person name="Herbold C.W."/>
            <person name="Loy A."/>
        </authorList>
    </citation>
    <scope>NUCLEOTIDE SEQUENCE [LARGE SCALE GENOMIC DNA]</scope>
    <source>
        <strain evidence="4 5">63.6F</strain>
    </source>
</reference>
<comment type="similarity">
    <text evidence="1">Belongs to the trimethylamine methyltransferase family.</text>
</comment>
<keyword evidence="3 4" id="KW-0808">Transferase</keyword>
<comment type="caution">
    <text evidence="4">The sequence shown here is derived from an EMBL/GenBank/DDBJ whole genome shotgun (WGS) entry which is preliminary data.</text>
</comment>
<dbReference type="InterPro" id="IPR038601">
    <property type="entry name" value="MttB-like_sf"/>
</dbReference>
<gene>
    <name evidence="4" type="ORF">E4K67_01960</name>
</gene>
<dbReference type="InterPro" id="IPR010426">
    <property type="entry name" value="MTTB_MeTrfase"/>
</dbReference>
<name>A0A4Z0R997_9FIRM</name>
<dbReference type="RefSeq" id="WP_135544720.1">
    <property type="nucleotide sequence ID" value="NZ_SPQQ01000001.1"/>
</dbReference>
<evidence type="ECO:0000313" key="5">
    <source>
        <dbReference type="Proteomes" id="UP000298460"/>
    </source>
</evidence>
<dbReference type="GO" id="GO:0015948">
    <property type="term" value="P:methanogenesis"/>
    <property type="evidence" value="ECO:0007669"/>
    <property type="project" value="InterPro"/>
</dbReference>
<dbReference type="GO" id="GO:0032259">
    <property type="term" value="P:methylation"/>
    <property type="evidence" value="ECO:0007669"/>
    <property type="project" value="UniProtKB-KW"/>
</dbReference>
<proteinExistence type="inferred from homology"/>
<dbReference type="EMBL" id="SPQQ01000001">
    <property type="protein sequence ID" value="TGE39781.1"/>
    <property type="molecule type" value="Genomic_DNA"/>
</dbReference>
<organism evidence="4 5">
    <name type="scientific">Desulfosporosinus fructosivorans</name>
    <dbReference type="NCBI Taxonomy" id="2018669"/>
    <lineage>
        <taxon>Bacteria</taxon>
        <taxon>Bacillati</taxon>
        <taxon>Bacillota</taxon>
        <taxon>Clostridia</taxon>
        <taxon>Eubacteriales</taxon>
        <taxon>Desulfitobacteriaceae</taxon>
        <taxon>Desulfosporosinus</taxon>
    </lineage>
</organism>